<protein>
    <recommendedName>
        <fullName evidence="3">fructose-bisphosphate aldolase</fullName>
        <ecNumber evidence="3">4.1.2.13</ecNumber>
    </recommendedName>
    <alternativeName>
        <fullName evidence="6">Fructose-bisphosphate aldolase class I</fullName>
    </alternativeName>
</protein>
<dbReference type="UniPathway" id="UPA00109">
    <property type="reaction ID" value="UER00183"/>
</dbReference>
<organism evidence="7 8">
    <name type="scientific">Candidatus Rhodobacter oscarellae</name>
    <dbReference type="NCBI Taxonomy" id="1675527"/>
    <lineage>
        <taxon>Bacteria</taxon>
        <taxon>Pseudomonadati</taxon>
        <taxon>Pseudomonadota</taxon>
        <taxon>Alphaproteobacteria</taxon>
        <taxon>Rhodobacterales</taxon>
        <taxon>Rhodobacter group</taxon>
        <taxon>Rhodobacter</taxon>
    </lineage>
</organism>
<evidence type="ECO:0000256" key="6">
    <source>
        <dbReference type="ARBA" id="ARBA00029799"/>
    </source>
</evidence>
<dbReference type="Proteomes" id="UP000037178">
    <property type="component" value="Unassembled WGS sequence"/>
</dbReference>
<comment type="caution">
    <text evidence="7">The sequence shown here is derived from an EMBL/GenBank/DDBJ whole genome shotgun (WGS) entry which is preliminary data.</text>
</comment>
<dbReference type="EC" id="4.1.2.13" evidence="3"/>
<keyword evidence="4" id="KW-0324">Glycolysis</keyword>
<reference evidence="7 8" key="1">
    <citation type="submission" date="2015-06" db="EMBL/GenBank/DDBJ databases">
        <title>Draft genome sequence of an Alphaproteobacteria species associated to the Mediterranean sponge Oscarella lobularis.</title>
        <authorList>
            <person name="Jourda C."/>
            <person name="Santini S."/>
            <person name="Claverie J.-M."/>
        </authorList>
    </citation>
    <scope>NUCLEOTIDE SEQUENCE [LARGE SCALE GENOMIC DNA]</scope>
    <source>
        <strain evidence="7">IGS</strain>
    </source>
</reference>
<proteinExistence type="inferred from homology"/>
<comment type="similarity">
    <text evidence="2">Belongs to the class I fructose-bisphosphate aldolase family.</text>
</comment>
<dbReference type="RefSeq" id="WP_049645371.1">
    <property type="nucleotide sequence ID" value="NZ_LFTY01000002.1"/>
</dbReference>
<dbReference type="STRING" id="1675527.AIOL_002031"/>
<dbReference type="PANTHER" id="PTHR11627">
    <property type="entry name" value="FRUCTOSE-BISPHOSPHATE ALDOLASE"/>
    <property type="match status" value="1"/>
</dbReference>
<evidence type="ECO:0000313" key="8">
    <source>
        <dbReference type="Proteomes" id="UP000037178"/>
    </source>
</evidence>
<evidence type="ECO:0000256" key="1">
    <source>
        <dbReference type="ARBA" id="ARBA00004714"/>
    </source>
</evidence>
<dbReference type="InterPro" id="IPR013785">
    <property type="entry name" value="Aldolase_TIM"/>
</dbReference>
<dbReference type="AlphaFoldDB" id="A0A0J9GU36"/>
<accession>A0A0J9GU36</accession>
<dbReference type="EMBL" id="LFTY01000002">
    <property type="protein sequence ID" value="KMW57073.1"/>
    <property type="molecule type" value="Genomic_DNA"/>
</dbReference>
<evidence type="ECO:0000313" key="7">
    <source>
        <dbReference type="EMBL" id="KMW57073.1"/>
    </source>
</evidence>
<evidence type="ECO:0000256" key="3">
    <source>
        <dbReference type="ARBA" id="ARBA00013068"/>
    </source>
</evidence>
<sequence>MGTLDQTQQMTQAPGFIAALDQSGGSTPKALKGYGVSEDAYGSEAEMFDLIHGMRARIAQAPAFTGAKVIGAILFEQTMDREIAGMATGDYLWQERGVVPFLKVDKGLEDEAEGARLMKPNPGLDATLEKAASKGMFGTKMRSVIDAANPAGIAANVAQQFEIGKQIIGHGLMPIIEPEVTISIPDKAEAEAILLGEIAAQLDALTGDQKVMLKLTLPSVANHYAPLIAHPRVMRVVALSGGYTRDEANAHLAQNAGMIASFSRALAEGLSAAQSDDEFNATIAGSIDSIHQASVAG</sequence>
<dbReference type="SUPFAM" id="SSF51569">
    <property type="entry name" value="Aldolase"/>
    <property type="match status" value="1"/>
</dbReference>
<comment type="pathway">
    <text evidence="1">Carbohydrate degradation; glycolysis; D-glyceraldehyde 3-phosphate and glycerone phosphate from D-glucose: step 4/4.</text>
</comment>
<dbReference type="PATRIC" id="fig|1675527.3.peg.2136"/>
<dbReference type="GO" id="GO:0004332">
    <property type="term" value="F:fructose-bisphosphate aldolase activity"/>
    <property type="evidence" value="ECO:0007669"/>
    <property type="project" value="UniProtKB-EC"/>
</dbReference>
<dbReference type="Pfam" id="PF00274">
    <property type="entry name" value="Glycolytic"/>
    <property type="match status" value="1"/>
</dbReference>
<keyword evidence="8" id="KW-1185">Reference proteome</keyword>
<name>A0A0J9GU36_9RHOB</name>
<dbReference type="InterPro" id="IPR000741">
    <property type="entry name" value="FBA_I"/>
</dbReference>
<keyword evidence="5 7" id="KW-0456">Lyase</keyword>
<dbReference type="OrthoDB" id="9813469at2"/>
<dbReference type="Gene3D" id="3.20.20.70">
    <property type="entry name" value="Aldolase class I"/>
    <property type="match status" value="1"/>
</dbReference>
<dbReference type="NCBIfam" id="NF003784">
    <property type="entry name" value="PRK05377.1"/>
    <property type="match status" value="1"/>
</dbReference>
<evidence type="ECO:0000256" key="4">
    <source>
        <dbReference type="ARBA" id="ARBA00023152"/>
    </source>
</evidence>
<evidence type="ECO:0000256" key="5">
    <source>
        <dbReference type="ARBA" id="ARBA00023239"/>
    </source>
</evidence>
<dbReference type="GO" id="GO:0006096">
    <property type="term" value="P:glycolytic process"/>
    <property type="evidence" value="ECO:0007669"/>
    <property type="project" value="UniProtKB-UniPathway"/>
</dbReference>
<evidence type="ECO:0000256" key="2">
    <source>
        <dbReference type="ARBA" id="ARBA00010387"/>
    </source>
</evidence>
<gene>
    <name evidence="7" type="ORF">AIOL_002031</name>
</gene>